<feature type="coiled-coil region" evidence="1">
    <location>
        <begin position="797"/>
        <end position="831"/>
    </location>
</feature>
<dbReference type="InterPro" id="IPR027417">
    <property type="entry name" value="P-loop_NTPase"/>
</dbReference>
<dbReference type="Pfam" id="PF13558">
    <property type="entry name" value="SbcC_Walker_B"/>
    <property type="match status" value="1"/>
</dbReference>
<feature type="coiled-coil region" evidence="1">
    <location>
        <begin position="248"/>
        <end position="289"/>
    </location>
</feature>
<keyword evidence="4" id="KW-1185">Reference proteome</keyword>
<dbReference type="SUPFAM" id="SSF52540">
    <property type="entry name" value="P-loop containing nucleoside triphosphate hydrolases"/>
    <property type="match status" value="2"/>
</dbReference>
<keyword evidence="1" id="KW-0175">Coiled coil</keyword>
<evidence type="ECO:0000256" key="1">
    <source>
        <dbReference type="SAM" id="Coils"/>
    </source>
</evidence>
<reference evidence="3 4" key="1">
    <citation type="submission" date="2024-09" db="EMBL/GenBank/DDBJ databases">
        <authorList>
            <person name="Sun Q."/>
            <person name="Mori K."/>
        </authorList>
    </citation>
    <scope>NUCLEOTIDE SEQUENCE [LARGE SCALE GENOMIC DNA]</scope>
    <source>
        <strain evidence="3 4">CECT 8622</strain>
    </source>
</reference>
<comment type="caution">
    <text evidence="3">The sequence shown here is derived from an EMBL/GenBank/DDBJ whole genome shotgun (WGS) entry which is preliminary data.</text>
</comment>
<dbReference type="Gene3D" id="3.40.50.300">
    <property type="entry name" value="P-loop containing nucleotide triphosphate hydrolases"/>
    <property type="match status" value="2"/>
</dbReference>
<proteinExistence type="predicted"/>
<protein>
    <submittedName>
        <fullName evidence="3">AAA family ATPase</fullName>
    </submittedName>
</protein>
<dbReference type="EMBL" id="JBHMFC010000032">
    <property type="protein sequence ID" value="MFB9056775.1"/>
    <property type="molecule type" value="Genomic_DNA"/>
</dbReference>
<dbReference type="PANTHER" id="PTHR32114:SF2">
    <property type="entry name" value="ABC TRANSPORTER ABCH.3"/>
    <property type="match status" value="1"/>
</dbReference>
<feature type="coiled-coil region" evidence="1">
    <location>
        <begin position="521"/>
        <end position="562"/>
    </location>
</feature>
<gene>
    <name evidence="3" type="ORF">ACFFU9_08475</name>
</gene>
<feature type="domain" description="Rad50/SbcC-type AAA" evidence="2">
    <location>
        <begin position="5"/>
        <end position="243"/>
    </location>
</feature>
<evidence type="ECO:0000313" key="4">
    <source>
        <dbReference type="Proteomes" id="UP001589585"/>
    </source>
</evidence>
<dbReference type="RefSeq" id="WP_379860972.1">
    <property type="nucleotide sequence ID" value="NZ_JBHMFC010000032.1"/>
</dbReference>
<organism evidence="3 4">
    <name type="scientific">Mariniflexile ostreae</name>
    <dbReference type="NCBI Taxonomy" id="1520892"/>
    <lineage>
        <taxon>Bacteria</taxon>
        <taxon>Pseudomonadati</taxon>
        <taxon>Bacteroidota</taxon>
        <taxon>Flavobacteriia</taxon>
        <taxon>Flavobacteriales</taxon>
        <taxon>Flavobacteriaceae</taxon>
        <taxon>Mariniflexile</taxon>
    </lineage>
</organism>
<dbReference type="Proteomes" id="UP001589585">
    <property type="component" value="Unassembled WGS sequence"/>
</dbReference>
<accession>A0ABV5FBF9</accession>
<name>A0ABV5FBF9_9FLAO</name>
<evidence type="ECO:0000313" key="3">
    <source>
        <dbReference type="EMBL" id="MFB9056775.1"/>
    </source>
</evidence>
<sequence>MKILKIELQNINSLKSDSPIVIDFEHEQFKDVGLYAITGSTGAGKTTILDAITIALYHNVPRFNGTKGTLIDVVSHGANDAHSRVVFENETIIYEAFWGIRLASKTGKKLANPQEEVSLKNLTDDVILASQKRGLIEEIIRVTQLDYVQFLRSVMLAQGEFASFLTAKGPEKGRLLEQITGEGIYKKIGQGISDRKSNEENKLKEIQSKINSEDILTEAQRIEFTEKDKELDLQIATSEKEMESIQTIVNWYQKHEDLSKESEALELESKEIEIEFENYKSEIELLNLNEKAEPFKELIQNFNRNEKTTIEKANQLKVIENELAQLKPQTEALTEHVTKQMHDLEMAEKAIVVWQPKFDLITKLDSQIKHEADTLFTLKKNLNELNLHIKTLQEDKMETFKKLSETEAKIKTDNVFLIQNKFLSDVALEISNWATGLTTLKAHKETLDKNAVFITDKNKDLEKTTNAFITNKALLTKKASEIEVIDKEVLAINEQLCKSNLSELLAEEKKLSVMESNWKQFKTFSEQIAKDEKELEKLSVQKKSLLTELESVKKQNDGLQKQIILQETAVADAEKILDLEKSISKYEDDRKNLIKGMPCGLCGSKVHPFAENLEAFGVSKSALELSYRKDKLKVLNDSKSELDKKDVLLSTKIENATLYISSITETLSALQSKAKQLDLAAEITNLVQINIELSASSEKLQLVGKKIKASQQLQAKKDKLLDTIKTQSQSIEILKTTDAKLHENIKNVKAEINTTQKASDERTKTYNTLESDLKTKLSKFNYELPLADQTHLFIQQIEENILKYHKTQKNLDALKAESKLLHSNLENIAKQLEAHAKTQSDFTKSAQECITKSDRLKAERIAVLPLDITVEKKRAHLQFVRKELTEQVEESIKKRQLLLDLKTKKEALKVENIKDQTALKDELKRLQISLDEKIEASGFESKQAIEKALLSIEDKQRYTQNKKRIEDKSLRLHALKETNLKAIESLNTSKTFKISKAESQLAFDGLKAKRDNLSAKKGEIREAFRKDQEIRDRNHDIYKQISAQEEICSIWRTLFKIIGNSKEAFNVYVQRLTLKHLLDLANVHLYKLNKRYSLKMEDDYKPKEELNFNLIDHYQTDQARLVDTSSGGEKFIISLALALGLSDLASKNVKIDSLFIDEGFGTLDKNTLETVISTLETLQSQGKMIGIISHVENLKERIPTQIQITKKSNGVSEVEMLKAFG</sequence>
<dbReference type="InterPro" id="IPR038729">
    <property type="entry name" value="Rad50/SbcC_AAA"/>
</dbReference>
<dbReference type="PANTHER" id="PTHR32114">
    <property type="entry name" value="ABC TRANSPORTER ABCH.3"/>
    <property type="match status" value="1"/>
</dbReference>
<dbReference type="Pfam" id="PF13476">
    <property type="entry name" value="AAA_23"/>
    <property type="match status" value="1"/>
</dbReference>
<evidence type="ECO:0000259" key="2">
    <source>
        <dbReference type="Pfam" id="PF13476"/>
    </source>
</evidence>
<feature type="coiled-coil region" evidence="1">
    <location>
        <begin position="375"/>
        <end position="409"/>
    </location>
</feature>